<dbReference type="GO" id="GO:0005886">
    <property type="term" value="C:plasma membrane"/>
    <property type="evidence" value="ECO:0007669"/>
    <property type="project" value="UniProtKB-SubCell"/>
</dbReference>
<evidence type="ECO:0000256" key="5">
    <source>
        <dbReference type="ARBA" id="ARBA00022475"/>
    </source>
</evidence>
<dbReference type="PROSITE" id="PS50113">
    <property type="entry name" value="PAC"/>
    <property type="match status" value="1"/>
</dbReference>
<dbReference type="NCBIfam" id="TIGR00229">
    <property type="entry name" value="sensory_box"/>
    <property type="match status" value="1"/>
</dbReference>
<protein>
    <recommendedName>
        <fullName evidence="4">Blue-light-activated histidine kinase</fullName>
        <ecNumber evidence="3">2.7.13.3</ecNumber>
    </recommendedName>
</protein>
<dbReference type="PANTHER" id="PTHR41523:SF8">
    <property type="entry name" value="ETHYLENE RESPONSE SENSOR PROTEIN"/>
    <property type="match status" value="1"/>
</dbReference>
<keyword evidence="5" id="KW-1003">Cell membrane</keyword>
<dbReference type="InterPro" id="IPR013655">
    <property type="entry name" value="PAS_fold_3"/>
</dbReference>
<dbReference type="Gene3D" id="3.30.450.20">
    <property type="entry name" value="PAS domain"/>
    <property type="match status" value="1"/>
</dbReference>
<evidence type="ECO:0000256" key="14">
    <source>
        <dbReference type="ARBA" id="ARBA00022737"/>
    </source>
</evidence>
<dbReference type="KEGG" id="mets:DK389_08820"/>
<dbReference type="Pfam" id="PF07536">
    <property type="entry name" value="HWE_HK"/>
    <property type="match status" value="1"/>
</dbReference>
<dbReference type="SMART" id="SM00448">
    <property type="entry name" value="REC"/>
    <property type="match status" value="1"/>
</dbReference>
<keyword evidence="11" id="KW-0288">FMN</keyword>
<evidence type="ECO:0000256" key="8">
    <source>
        <dbReference type="ARBA" id="ARBA00022553"/>
    </source>
</evidence>
<keyword evidence="22" id="KW-0675">Receptor</keyword>
<evidence type="ECO:0000256" key="7">
    <source>
        <dbReference type="ARBA" id="ARBA00022543"/>
    </source>
</evidence>
<keyword evidence="8 23" id="KW-0597">Phosphoprotein</keyword>
<keyword evidence="18" id="KW-1133">Transmembrane helix</keyword>
<dbReference type="SMART" id="SM00911">
    <property type="entry name" value="HWE_HK"/>
    <property type="match status" value="1"/>
</dbReference>
<dbReference type="FunFam" id="2.10.70.100:FF:000001">
    <property type="entry name" value="Sensory transduction histidine kinase"/>
    <property type="match status" value="1"/>
</dbReference>
<feature type="domain" description="Response regulatory" evidence="25">
    <location>
        <begin position="27"/>
        <end position="141"/>
    </location>
</feature>
<sequence length="489" mass="52349">MACEESASRVPGRPACRWRLKPAVALRILYIDDDAGLVRLVARALRARDCAVEHAGDGSAGLARIAEGGIDAVALDHHLPGETGLDILARIRALPAPPPVIYVTGSDDLRIAVAALKAGAADYVLKDVAGHFRELLGEAIEAALAQERLRREKAEAEQRLAASQERLNLALGAAGMIGTWDWDLVADLVYADANFARIYTVDPEAAASGAPLAAYVKNFHPDDVPAFQAALDRTFAGADEFSCEYRILQPEGGVRWILARGRLVRDGTGRPVRFAGASVDITDRKLAEERQRLLMLELAHRVKNTLTLVQAICLQTLRGEATLAEAREVVTARLLALAQAHDLLLQGSWSEASLRTLVEGTARLHGHGDAARFRLSGPDVMLGPKSALSVALVLHELGTNAAKYGALSTPEGHVAVGWEQLANGAEPRLSFRWEEVGGPPVRAPSRRGFGSRLIERSLADGLGAQVRLAYPPTGVTLTLDAPLEALRAS</sequence>
<evidence type="ECO:0000313" key="27">
    <source>
        <dbReference type="EMBL" id="AWN40615.1"/>
    </source>
</evidence>
<evidence type="ECO:0000256" key="12">
    <source>
        <dbReference type="ARBA" id="ARBA00022679"/>
    </source>
</evidence>
<keyword evidence="12" id="KW-0808">Transferase</keyword>
<keyword evidence="7" id="KW-0600">Photoreceptor protein</keyword>
<evidence type="ECO:0000256" key="15">
    <source>
        <dbReference type="ARBA" id="ARBA00022741"/>
    </source>
</evidence>
<evidence type="ECO:0000259" key="25">
    <source>
        <dbReference type="PROSITE" id="PS50110"/>
    </source>
</evidence>
<keyword evidence="9" id="KW-0716">Sensory transduction</keyword>
<dbReference type="Proteomes" id="UP000245926">
    <property type="component" value="Chromosome"/>
</dbReference>
<keyword evidence="13" id="KW-0812">Transmembrane</keyword>
<dbReference type="GO" id="GO:0004673">
    <property type="term" value="F:protein histidine kinase activity"/>
    <property type="evidence" value="ECO:0007669"/>
    <property type="project" value="UniProtKB-EC"/>
</dbReference>
<evidence type="ECO:0000313" key="28">
    <source>
        <dbReference type="Proteomes" id="UP000245926"/>
    </source>
</evidence>
<keyword evidence="20" id="KW-0843">Virulence</keyword>
<dbReference type="CDD" id="cd00130">
    <property type="entry name" value="PAS"/>
    <property type="match status" value="1"/>
</dbReference>
<dbReference type="InterPro" id="IPR036890">
    <property type="entry name" value="HATPase_C_sf"/>
</dbReference>
<dbReference type="SUPFAM" id="SSF55785">
    <property type="entry name" value="PYP-like sensor domain (PAS domain)"/>
    <property type="match status" value="1"/>
</dbReference>
<feature type="coiled-coil region" evidence="24">
    <location>
        <begin position="137"/>
        <end position="173"/>
    </location>
</feature>
<dbReference type="AlphaFoldDB" id="A0A2U8W3E4"/>
<dbReference type="InterPro" id="IPR000014">
    <property type="entry name" value="PAS"/>
</dbReference>
<feature type="domain" description="PAC" evidence="26">
    <location>
        <begin position="241"/>
        <end position="293"/>
    </location>
</feature>
<dbReference type="SUPFAM" id="SSF52172">
    <property type="entry name" value="CheY-like"/>
    <property type="match status" value="1"/>
</dbReference>
<dbReference type="GO" id="GO:0009881">
    <property type="term" value="F:photoreceptor activity"/>
    <property type="evidence" value="ECO:0007669"/>
    <property type="project" value="UniProtKB-KW"/>
</dbReference>
<dbReference type="Gene3D" id="3.30.565.10">
    <property type="entry name" value="Histidine kinase-like ATPase, C-terminal domain"/>
    <property type="match status" value="1"/>
</dbReference>
<feature type="modified residue" description="4-aspartylphosphate" evidence="23">
    <location>
        <position position="76"/>
    </location>
</feature>
<dbReference type="InterPro" id="IPR001789">
    <property type="entry name" value="Sig_transdc_resp-reg_receiver"/>
</dbReference>
<evidence type="ECO:0000259" key="26">
    <source>
        <dbReference type="PROSITE" id="PS50113"/>
    </source>
</evidence>
<dbReference type="Gene3D" id="2.10.70.100">
    <property type="match status" value="1"/>
</dbReference>
<evidence type="ECO:0000256" key="3">
    <source>
        <dbReference type="ARBA" id="ARBA00012438"/>
    </source>
</evidence>
<keyword evidence="15" id="KW-0547">Nucleotide-binding</keyword>
<keyword evidence="24" id="KW-0175">Coiled coil</keyword>
<keyword evidence="17" id="KW-0067">ATP-binding</keyword>
<keyword evidence="21" id="KW-0472">Membrane</keyword>
<reference evidence="28" key="1">
    <citation type="submission" date="2018-05" db="EMBL/GenBank/DDBJ databases">
        <title>Complete Genome Sequence of Methylobacterium sp. 17SD2-17.</title>
        <authorList>
            <person name="Srinivasan S."/>
        </authorList>
    </citation>
    <scope>NUCLEOTIDE SEQUENCE [LARGE SCALE GENOMIC DNA]</scope>
    <source>
        <strain evidence="28">17SD2-17</strain>
    </source>
</reference>
<keyword evidence="19" id="KW-0157">Chromophore</keyword>
<dbReference type="Gene3D" id="3.40.50.2300">
    <property type="match status" value="1"/>
</dbReference>
<evidence type="ECO:0000256" key="18">
    <source>
        <dbReference type="ARBA" id="ARBA00022989"/>
    </source>
</evidence>
<comment type="catalytic activity">
    <reaction evidence="1">
        <text>ATP + protein L-histidine = ADP + protein N-phospho-L-histidine.</text>
        <dbReference type="EC" id="2.7.13.3"/>
    </reaction>
</comment>
<dbReference type="PROSITE" id="PS50110">
    <property type="entry name" value="RESPONSE_REGULATORY"/>
    <property type="match status" value="1"/>
</dbReference>
<dbReference type="Pfam" id="PF00072">
    <property type="entry name" value="Response_reg"/>
    <property type="match status" value="1"/>
</dbReference>
<evidence type="ECO:0000256" key="1">
    <source>
        <dbReference type="ARBA" id="ARBA00000085"/>
    </source>
</evidence>
<dbReference type="SMART" id="SM00086">
    <property type="entry name" value="PAC"/>
    <property type="match status" value="1"/>
</dbReference>
<dbReference type="EC" id="2.7.13.3" evidence="3"/>
<dbReference type="InterPro" id="IPR011006">
    <property type="entry name" value="CheY-like_superfamily"/>
</dbReference>
<dbReference type="InterPro" id="IPR000700">
    <property type="entry name" value="PAS-assoc_C"/>
</dbReference>
<evidence type="ECO:0000256" key="10">
    <source>
        <dbReference type="ARBA" id="ARBA00022630"/>
    </source>
</evidence>
<evidence type="ECO:0000256" key="13">
    <source>
        <dbReference type="ARBA" id="ARBA00022692"/>
    </source>
</evidence>
<dbReference type="InterPro" id="IPR001610">
    <property type="entry name" value="PAC"/>
</dbReference>
<evidence type="ECO:0000256" key="4">
    <source>
        <dbReference type="ARBA" id="ARBA00021740"/>
    </source>
</evidence>
<keyword evidence="6" id="KW-0997">Cell inner membrane</keyword>
<dbReference type="InterPro" id="IPR035965">
    <property type="entry name" value="PAS-like_dom_sf"/>
</dbReference>
<evidence type="ECO:0000256" key="16">
    <source>
        <dbReference type="ARBA" id="ARBA00022777"/>
    </source>
</evidence>
<organism evidence="27 28">
    <name type="scientific">Methylobacterium durans</name>
    <dbReference type="NCBI Taxonomy" id="2202825"/>
    <lineage>
        <taxon>Bacteria</taxon>
        <taxon>Pseudomonadati</taxon>
        <taxon>Pseudomonadota</taxon>
        <taxon>Alphaproteobacteria</taxon>
        <taxon>Hyphomicrobiales</taxon>
        <taxon>Methylobacteriaceae</taxon>
        <taxon>Methylobacterium</taxon>
    </lineage>
</organism>
<evidence type="ECO:0000256" key="21">
    <source>
        <dbReference type="ARBA" id="ARBA00023136"/>
    </source>
</evidence>
<proteinExistence type="predicted"/>
<evidence type="ECO:0000256" key="20">
    <source>
        <dbReference type="ARBA" id="ARBA00023026"/>
    </source>
</evidence>
<dbReference type="EMBL" id="CP029550">
    <property type="protein sequence ID" value="AWN40615.1"/>
    <property type="molecule type" value="Genomic_DNA"/>
</dbReference>
<evidence type="ECO:0000256" key="19">
    <source>
        <dbReference type="ARBA" id="ARBA00022991"/>
    </source>
</evidence>
<evidence type="ECO:0000256" key="24">
    <source>
        <dbReference type="SAM" id="Coils"/>
    </source>
</evidence>
<accession>A0A2U8W3E4</accession>
<dbReference type="Pfam" id="PF08447">
    <property type="entry name" value="PAS_3"/>
    <property type="match status" value="1"/>
</dbReference>
<evidence type="ECO:0000256" key="23">
    <source>
        <dbReference type="PROSITE-ProRule" id="PRU00169"/>
    </source>
</evidence>
<evidence type="ECO:0000256" key="22">
    <source>
        <dbReference type="ARBA" id="ARBA00023170"/>
    </source>
</evidence>
<keyword evidence="10" id="KW-0285">Flavoprotein</keyword>
<dbReference type="PANTHER" id="PTHR41523">
    <property type="entry name" value="TWO-COMPONENT SYSTEM SENSOR PROTEIN"/>
    <property type="match status" value="1"/>
</dbReference>
<evidence type="ECO:0000256" key="11">
    <source>
        <dbReference type="ARBA" id="ARBA00022643"/>
    </source>
</evidence>
<gene>
    <name evidence="27" type="ORF">DK389_08820</name>
</gene>
<dbReference type="GO" id="GO:0000160">
    <property type="term" value="P:phosphorelay signal transduction system"/>
    <property type="evidence" value="ECO:0007669"/>
    <property type="project" value="InterPro"/>
</dbReference>
<evidence type="ECO:0000256" key="2">
    <source>
        <dbReference type="ARBA" id="ARBA00004429"/>
    </source>
</evidence>
<dbReference type="InterPro" id="IPR011102">
    <property type="entry name" value="Sig_transdc_His_kinase_HWE"/>
</dbReference>
<evidence type="ECO:0000256" key="17">
    <source>
        <dbReference type="ARBA" id="ARBA00022840"/>
    </source>
</evidence>
<keyword evidence="14" id="KW-0677">Repeat</keyword>
<dbReference type="OrthoDB" id="9813940at2"/>
<dbReference type="CDD" id="cd00156">
    <property type="entry name" value="REC"/>
    <property type="match status" value="1"/>
</dbReference>
<evidence type="ECO:0000256" key="9">
    <source>
        <dbReference type="ARBA" id="ARBA00022606"/>
    </source>
</evidence>
<comment type="subcellular location">
    <subcellularLocation>
        <location evidence="2">Cell inner membrane</location>
        <topology evidence="2">Multi-pass membrane protein</topology>
    </subcellularLocation>
</comment>
<keyword evidence="28" id="KW-1185">Reference proteome</keyword>
<evidence type="ECO:0000256" key="6">
    <source>
        <dbReference type="ARBA" id="ARBA00022519"/>
    </source>
</evidence>
<name>A0A2U8W3E4_9HYPH</name>
<dbReference type="GO" id="GO:0005524">
    <property type="term" value="F:ATP binding"/>
    <property type="evidence" value="ECO:0007669"/>
    <property type="project" value="UniProtKB-KW"/>
</dbReference>
<keyword evidence="16 27" id="KW-0418">Kinase</keyword>